<dbReference type="EMBL" id="UGNY01000001">
    <property type="protein sequence ID" value="STX38826.1"/>
    <property type="molecule type" value="Genomic_DNA"/>
</dbReference>
<dbReference type="RefSeq" id="WP_115175491.1">
    <property type="nucleotide sequence ID" value="NZ_UGNY01000001.1"/>
</dbReference>
<accession>A0A378IUD6</accession>
<evidence type="ECO:0000256" key="1">
    <source>
        <dbReference type="SAM" id="Coils"/>
    </source>
</evidence>
<gene>
    <name evidence="2" type="ORF">NCTC11978_02016</name>
</gene>
<reference evidence="2 3" key="1">
    <citation type="submission" date="2018-06" db="EMBL/GenBank/DDBJ databases">
        <authorList>
            <consortium name="Pathogen Informatics"/>
            <person name="Doyle S."/>
        </authorList>
    </citation>
    <scope>NUCLEOTIDE SEQUENCE [LARGE SCALE GENOMIC DNA]</scope>
    <source>
        <strain evidence="2 3">NCTC11978</strain>
    </source>
</reference>
<evidence type="ECO:0000313" key="2">
    <source>
        <dbReference type="EMBL" id="STX38826.1"/>
    </source>
</evidence>
<name>A0A378IUD6_9GAMM</name>
<evidence type="ECO:0000313" key="3">
    <source>
        <dbReference type="Proteomes" id="UP000254033"/>
    </source>
</evidence>
<dbReference type="Proteomes" id="UP000254033">
    <property type="component" value="Unassembled WGS sequence"/>
</dbReference>
<organism evidence="2 3">
    <name type="scientific">Legionella feeleii</name>
    <dbReference type="NCBI Taxonomy" id="453"/>
    <lineage>
        <taxon>Bacteria</taxon>
        <taxon>Pseudomonadati</taxon>
        <taxon>Pseudomonadota</taxon>
        <taxon>Gammaproteobacteria</taxon>
        <taxon>Legionellales</taxon>
        <taxon>Legionellaceae</taxon>
        <taxon>Legionella</taxon>
    </lineage>
</organism>
<feature type="coiled-coil region" evidence="1">
    <location>
        <begin position="593"/>
        <end position="620"/>
    </location>
</feature>
<proteinExistence type="predicted"/>
<dbReference type="AlphaFoldDB" id="A0A378IUD6"/>
<sequence length="875" mass="101292">MAKIKFRQTVFIRQIIALYEKGRPQQEMDVSKSIVFNEGQQGWFYTLGITDKECFVDGLDYPKAGGLSELCRNNVGKNEEQRRNCEFFNFVYNTCYQYITDNQTRYFGRADLADISHGKVFAMILIAHLCQAAMELPEETQQIYRQRIYNFATELLQNEDILKSASLDREILSCKTALDNICNAHQRQPAQEEDAIEQLFNEVKNTIGTMHGILQEVDQYTLAIITGQKGITGDQLYTYYANAEHTTLTTKQQELINGRLVTELYRKPYEACKEEEGYQKLYHRRDKEHPEALVYDLEVVAEDSFLLRHFDEGQRTNLNNLLKLRDRLRVLQTELQTLYELTKTNQLAFLNDFLYLADPYLKEIHRVKGEFQACVERFDADTSKVYRTRQEDNSWFQAERREWESIYYNKTFLDRLRQGIVALAHNIASTFAKIPFDRFNALEERNVKTARVVARGEALFGMDFSKENSHFQTLISSAQQSELNRQAELILIKQQDISEEYDHLIKKAQASSDPHRDRLIELLKHRKKIIDDMIEAMLQQARDVEESGIVDEDDFVVIEHSGVTLGMMEIEHQSGGFFQLIRNYLASPSTAAFEKLKLELEESKARLAEVEEIVREKDKLISARDIEIAALRGDLDERDKKVSAFEGRFQVVSGVTATLLGLKSPELVEILVTDNVRNIDGLALPEAKKLHNVLANFSNIIKQGFNYEKAYADNASRYEITRFFSHNENGKKHAKLVMADWQAHLIALLKHHVEQALKTNNNKVDEAFITDLSTRLSEAIGSSIDHLVIDERYSSYKQHSYRNYLYHFHQQIVDAHHTKIDLVQEPAAILSVDEVEDVVDAAFDEKTLRDFSKSLYPQQKVEDQQPTSSWIPRIF</sequence>
<protein>
    <submittedName>
        <fullName evidence="2">Uncharacterized protein</fullName>
    </submittedName>
</protein>
<keyword evidence="1" id="KW-0175">Coiled coil</keyword>